<proteinExistence type="predicted"/>
<feature type="region of interest" description="Disordered" evidence="1">
    <location>
        <begin position="1"/>
        <end position="32"/>
    </location>
</feature>
<evidence type="ECO:0000313" key="3">
    <source>
        <dbReference type="Proteomes" id="UP000784294"/>
    </source>
</evidence>
<evidence type="ECO:0000313" key="2">
    <source>
        <dbReference type="EMBL" id="VEL24347.1"/>
    </source>
</evidence>
<organism evidence="2 3">
    <name type="scientific">Protopolystoma xenopodis</name>
    <dbReference type="NCBI Taxonomy" id="117903"/>
    <lineage>
        <taxon>Eukaryota</taxon>
        <taxon>Metazoa</taxon>
        <taxon>Spiralia</taxon>
        <taxon>Lophotrochozoa</taxon>
        <taxon>Platyhelminthes</taxon>
        <taxon>Monogenea</taxon>
        <taxon>Polyopisthocotylea</taxon>
        <taxon>Polystomatidea</taxon>
        <taxon>Polystomatidae</taxon>
        <taxon>Protopolystoma</taxon>
    </lineage>
</organism>
<name>A0A3S5AI23_9PLAT</name>
<dbReference type="Proteomes" id="UP000784294">
    <property type="component" value="Unassembled WGS sequence"/>
</dbReference>
<sequence length="58" mass="5944">MHANMSGGASYLPVHPQPPPALPSQPAEETTEPIYVNQAALIAMPSPTVPPKVGRAGA</sequence>
<evidence type="ECO:0000256" key="1">
    <source>
        <dbReference type="SAM" id="MobiDB-lite"/>
    </source>
</evidence>
<gene>
    <name evidence="2" type="ORF">PXEA_LOCUS17787</name>
</gene>
<dbReference type="EMBL" id="CAAALY010067242">
    <property type="protein sequence ID" value="VEL24347.1"/>
    <property type="molecule type" value="Genomic_DNA"/>
</dbReference>
<accession>A0A3S5AI23</accession>
<protein>
    <submittedName>
        <fullName evidence="2">Uncharacterized protein</fullName>
    </submittedName>
</protein>
<keyword evidence="3" id="KW-1185">Reference proteome</keyword>
<feature type="non-terminal residue" evidence="2">
    <location>
        <position position="58"/>
    </location>
</feature>
<reference evidence="2" key="1">
    <citation type="submission" date="2018-11" db="EMBL/GenBank/DDBJ databases">
        <authorList>
            <consortium name="Pathogen Informatics"/>
        </authorList>
    </citation>
    <scope>NUCLEOTIDE SEQUENCE</scope>
</reference>
<dbReference type="AlphaFoldDB" id="A0A3S5AI23"/>
<comment type="caution">
    <text evidence="2">The sequence shown here is derived from an EMBL/GenBank/DDBJ whole genome shotgun (WGS) entry which is preliminary data.</text>
</comment>